<reference evidence="2" key="1">
    <citation type="journal article" date="2022" name="Int. J. Mol. Sci.">
        <title>Draft Genome of Tanacetum Coccineum: Genomic Comparison of Closely Related Tanacetum-Family Plants.</title>
        <authorList>
            <person name="Yamashiro T."/>
            <person name="Shiraishi A."/>
            <person name="Nakayama K."/>
            <person name="Satake H."/>
        </authorList>
    </citation>
    <scope>NUCLEOTIDE SEQUENCE</scope>
</reference>
<evidence type="ECO:0000256" key="1">
    <source>
        <dbReference type="SAM" id="MobiDB-lite"/>
    </source>
</evidence>
<feature type="compositionally biased region" description="Low complexity" evidence="1">
    <location>
        <begin position="48"/>
        <end position="59"/>
    </location>
</feature>
<evidence type="ECO:0000313" key="3">
    <source>
        <dbReference type="Proteomes" id="UP001151760"/>
    </source>
</evidence>
<organism evidence="2 3">
    <name type="scientific">Tanacetum coccineum</name>
    <dbReference type="NCBI Taxonomy" id="301880"/>
    <lineage>
        <taxon>Eukaryota</taxon>
        <taxon>Viridiplantae</taxon>
        <taxon>Streptophyta</taxon>
        <taxon>Embryophyta</taxon>
        <taxon>Tracheophyta</taxon>
        <taxon>Spermatophyta</taxon>
        <taxon>Magnoliopsida</taxon>
        <taxon>eudicotyledons</taxon>
        <taxon>Gunneridae</taxon>
        <taxon>Pentapetalae</taxon>
        <taxon>asterids</taxon>
        <taxon>campanulids</taxon>
        <taxon>Asterales</taxon>
        <taxon>Asteraceae</taxon>
        <taxon>Asteroideae</taxon>
        <taxon>Anthemideae</taxon>
        <taxon>Anthemidinae</taxon>
        <taxon>Tanacetum</taxon>
    </lineage>
</organism>
<gene>
    <name evidence="2" type="ORF">Tco_0750148</name>
</gene>
<accession>A0ABQ4Z3J8</accession>
<reference evidence="2" key="2">
    <citation type="submission" date="2022-01" db="EMBL/GenBank/DDBJ databases">
        <authorList>
            <person name="Yamashiro T."/>
            <person name="Shiraishi A."/>
            <person name="Satake H."/>
            <person name="Nakayama K."/>
        </authorList>
    </citation>
    <scope>NUCLEOTIDE SEQUENCE</scope>
</reference>
<sequence>MTPHQDHMLAICSETEQVVFKTPKPSSNAEKVSHGTKPEAKPGHKKYSTSSKQPSISSKEATKCGSSKAPTSSKISHSKKRKESSSTKDSNPSQPRVFTLVDTGIHKEDQQATGGPTSLGVTGEARANPQLNSGMSAFNLNEPIFSASFIIHSESTSRNDALAVSTAEVDPGKSAPSDFLPQQQGMNEGIKNTSYDQLFAGTGSHVLADKTQSVSEGLETVLA</sequence>
<keyword evidence="3" id="KW-1185">Reference proteome</keyword>
<feature type="compositionally biased region" description="Polar residues" evidence="1">
    <location>
        <begin position="64"/>
        <end position="75"/>
    </location>
</feature>
<name>A0ABQ4Z3J8_9ASTR</name>
<proteinExistence type="predicted"/>
<feature type="compositionally biased region" description="Basic and acidic residues" evidence="1">
    <location>
        <begin position="31"/>
        <end position="42"/>
    </location>
</feature>
<dbReference type="Proteomes" id="UP001151760">
    <property type="component" value="Unassembled WGS sequence"/>
</dbReference>
<dbReference type="EMBL" id="BQNB010010914">
    <property type="protein sequence ID" value="GJS83607.1"/>
    <property type="molecule type" value="Genomic_DNA"/>
</dbReference>
<evidence type="ECO:0000313" key="2">
    <source>
        <dbReference type="EMBL" id="GJS83607.1"/>
    </source>
</evidence>
<protein>
    <submittedName>
        <fullName evidence="2">Uncharacterized protein</fullName>
    </submittedName>
</protein>
<feature type="region of interest" description="Disordered" evidence="1">
    <location>
        <begin position="16"/>
        <end position="128"/>
    </location>
</feature>
<feature type="compositionally biased region" description="Polar residues" evidence="1">
    <location>
        <begin position="111"/>
        <end position="120"/>
    </location>
</feature>
<feature type="compositionally biased region" description="Polar residues" evidence="1">
    <location>
        <begin position="87"/>
        <end position="96"/>
    </location>
</feature>
<comment type="caution">
    <text evidence="2">The sequence shown here is derived from an EMBL/GenBank/DDBJ whole genome shotgun (WGS) entry which is preliminary data.</text>
</comment>